<feature type="compositionally biased region" description="Basic and acidic residues" evidence="1">
    <location>
        <begin position="683"/>
        <end position="693"/>
    </location>
</feature>
<feature type="compositionally biased region" description="Low complexity" evidence="1">
    <location>
        <begin position="422"/>
        <end position="432"/>
    </location>
</feature>
<dbReference type="Proteomes" id="UP001175226">
    <property type="component" value="Unassembled WGS sequence"/>
</dbReference>
<dbReference type="InterPro" id="IPR021109">
    <property type="entry name" value="Peptidase_aspartic_dom_sf"/>
</dbReference>
<feature type="compositionally biased region" description="Basic and acidic residues" evidence="1">
    <location>
        <begin position="433"/>
        <end position="452"/>
    </location>
</feature>
<dbReference type="AlphaFoldDB" id="A0AA39MW72"/>
<comment type="caution">
    <text evidence="2">The sequence shown here is derived from an EMBL/GenBank/DDBJ whole genome shotgun (WGS) entry which is preliminary data.</text>
</comment>
<feature type="region of interest" description="Disordered" evidence="1">
    <location>
        <begin position="657"/>
        <end position="701"/>
    </location>
</feature>
<evidence type="ECO:0000313" key="3">
    <source>
        <dbReference type="Proteomes" id="UP001175226"/>
    </source>
</evidence>
<feature type="compositionally biased region" description="Polar residues" evidence="1">
    <location>
        <begin position="401"/>
        <end position="414"/>
    </location>
</feature>
<dbReference type="CDD" id="cd00303">
    <property type="entry name" value="retropepsin_like"/>
    <property type="match status" value="1"/>
</dbReference>
<organism evidence="2 3">
    <name type="scientific">Armillaria borealis</name>
    <dbReference type="NCBI Taxonomy" id="47425"/>
    <lineage>
        <taxon>Eukaryota</taxon>
        <taxon>Fungi</taxon>
        <taxon>Dikarya</taxon>
        <taxon>Basidiomycota</taxon>
        <taxon>Agaricomycotina</taxon>
        <taxon>Agaricomycetes</taxon>
        <taxon>Agaricomycetidae</taxon>
        <taxon>Agaricales</taxon>
        <taxon>Marasmiineae</taxon>
        <taxon>Physalacriaceae</taxon>
        <taxon>Armillaria</taxon>
    </lineage>
</organism>
<keyword evidence="3" id="KW-1185">Reference proteome</keyword>
<proteinExistence type="predicted"/>
<name>A0AA39MW72_9AGAR</name>
<feature type="region of interest" description="Disordered" evidence="1">
    <location>
        <begin position="390"/>
        <end position="456"/>
    </location>
</feature>
<feature type="compositionally biased region" description="Polar residues" evidence="1">
    <location>
        <begin position="657"/>
        <end position="666"/>
    </location>
</feature>
<accession>A0AA39MW72</accession>
<dbReference type="EMBL" id="JAUEPT010000010">
    <property type="protein sequence ID" value="KAK0448100.1"/>
    <property type="molecule type" value="Genomic_DNA"/>
</dbReference>
<sequence>MAIGLDLRQGTSPLLSKRELNCHYINGIYPPLRMHIDQRLAVLNATHNSLEPFPYEDVRTAAMYILESQRSPYVNPMAMLLPPLMPYGVPSLNYTNPLSTQYATSGLSQPVHADPNMMNQLVALQSLPSMADGIKALTESNSGGYLNGLYPQYGYQTYSMPALAQPQPYSAPQSLLPPQPPMPLQSSTPISEPAPSATIPAVKQEDALGGLVAALKTIVEESIARGSNANCKCAYDGCDKRWKDCENRRADQDKGWIKWDPVARKTLMPDGTEIPKGLGAARDQVIKWHSDKNTPAPAAVNLISANRPIVQEKATIPEIIYPSHFSPYQSSSFMGNFVTPSQLAGVSPPSGPVSQMLATVPDNEFEEEENKLQEMVHEYFQGVLKARARKKGKDASKSSEDQSGQASSASNQEAPAQETEDTTTSSTSMTAAKPKDKAPAVDSSSKPKEARQYRHAAPIMTEGVTEDIVKRLLDAKVMLTVGEVFSESAAVRSRIKEVLTNRKVPILLKGSGPAAVGKDAFVFMTLQEGYHEQIMVADVTAGLRALMPIIDGLAEVESILDEGCQVVSMSWDVWNKLGLPMDTSIRIQLQSANKGKDQSEGMCHNVPFSFQGLEVLLQVHVVKNAAYDILLGRPFSILTESKIDNRSTGDQLITLTDPNSGKSVTIPTHERGNPRFSWQRGHQSSEPHIHEPRSPFGANFP</sequence>
<evidence type="ECO:0000313" key="2">
    <source>
        <dbReference type="EMBL" id="KAK0448100.1"/>
    </source>
</evidence>
<dbReference type="Gene3D" id="2.40.70.10">
    <property type="entry name" value="Acid Proteases"/>
    <property type="match status" value="1"/>
</dbReference>
<protein>
    <submittedName>
        <fullName evidence="2">Uncharacterized protein</fullName>
    </submittedName>
</protein>
<gene>
    <name evidence="2" type="ORF">EV421DRAFT_1923909</name>
</gene>
<feature type="region of interest" description="Disordered" evidence="1">
    <location>
        <begin position="169"/>
        <end position="196"/>
    </location>
</feature>
<evidence type="ECO:0000256" key="1">
    <source>
        <dbReference type="SAM" id="MobiDB-lite"/>
    </source>
</evidence>
<reference evidence="2" key="1">
    <citation type="submission" date="2023-06" db="EMBL/GenBank/DDBJ databases">
        <authorList>
            <consortium name="Lawrence Berkeley National Laboratory"/>
            <person name="Ahrendt S."/>
            <person name="Sahu N."/>
            <person name="Indic B."/>
            <person name="Wong-Bajracharya J."/>
            <person name="Merenyi Z."/>
            <person name="Ke H.-M."/>
            <person name="Monk M."/>
            <person name="Kocsube S."/>
            <person name="Drula E."/>
            <person name="Lipzen A."/>
            <person name="Balint B."/>
            <person name="Henrissat B."/>
            <person name="Andreopoulos B."/>
            <person name="Martin F.M."/>
            <person name="Harder C.B."/>
            <person name="Rigling D."/>
            <person name="Ford K.L."/>
            <person name="Foster G.D."/>
            <person name="Pangilinan J."/>
            <person name="Papanicolaou A."/>
            <person name="Barry K."/>
            <person name="LaButti K."/>
            <person name="Viragh M."/>
            <person name="Koriabine M."/>
            <person name="Yan M."/>
            <person name="Riley R."/>
            <person name="Champramary S."/>
            <person name="Plett K.L."/>
            <person name="Tsai I.J."/>
            <person name="Slot J."/>
            <person name="Sipos G."/>
            <person name="Plett J."/>
            <person name="Nagy L.G."/>
            <person name="Grigoriev I.V."/>
        </authorList>
    </citation>
    <scope>NUCLEOTIDE SEQUENCE</scope>
    <source>
        <strain evidence="2">FPL87.14</strain>
    </source>
</reference>